<evidence type="ECO:0000313" key="3">
    <source>
        <dbReference type="EMBL" id="KZV22570.1"/>
    </source>
</evidence>
<sequence length="129" mass="14338">MAETQENPILAFFSNLFRGIQLPRPNNDAAVEPPSAATAPVAEPVEQKPAVIEDEAPNPSSVNFPRQEPAPLKLETEPVEAEPNTNPILLWQVYAIGGFFILRWAWTRWNERKGSKKPGNEPPTNPDDL</sequence>
<protein>
    <submittedName>
        <fullName evidence="3">Uncharacterized protein</fullName>
    </submittedName>
</protein>
<feature type="region of interest" description="Disordered" evidence="1">
    <location>
        <begin position="50"/>
        <end position="69"/>
    </location>
</feature>
<dbReference type="GO" id="GO:0009507">
    <property type="term" value="C:chloroplast"/>
    <property type="evidence" value="ECO:0007669"/>
    <property type="project" value="TreeGrafter"/>
</dbReference>
<keyword evidence="2" id="KW-0472">Membrane</keyword>
<keyword evidence="2" id="KW-0812">Transmembrane</keyword>
<dbReference type="PANTHER" id="PTHR36374">
    <property type="entry name" value="OS01G0969000 PROTEIN"/>
    <property type="match status" value="1"/>
</dbReference>
<evidence type="ECO:0000256" key="2">
    <source>
        <dbReference type="SAM" id="Phobius"/>
    </source>
</evidence>
<dbReference type="PANTHER" id="PTHR36374:SF1">
    <property type="entry name" value="OS01G0969000 PROTEIN"/>
    <property type="match status" value="1"/>
</dbReference>
<dbReference type="Proteomes" id="UP000250235">
    <property type="component" value="Unassembled WGS sequence"/>
</dbReference>
<feature type="region of interest" description="Disordered" evidence="1">
    <location>
        <begin position="25"/>
        <end position="44"/>
    </location>
</feature>
<proteinExistence type="predicted"/>
<dbReference type="AlphaFoldDB" id="A0A2Z7AN41"/>
<evidence type="ECO:0000256" key="1">
    <source>
        <dbReference type="SAM" id="MobiDB-lite"/>
    </source>
</evidence>
<name>A0A2Z7AN41_9LAMI</name>
<keyword evidence="2" id="KW-1133">Transmembrane helix</keyword>
<keyword evidence="4" id="KW-1185">Reference proteome</keyword>
<feature type="transmembrane region" description="Helical" evidence="2">
    <location>
        <begin position="88"/>
        <end position="106"/>
    </location>
</feature>
<organism evidence="3 4">
    <name type="scientific">Dorcoceras hygrometricum</name>
    <dbReference type="NCBI Taxonomy" id="472368"/>
    <lineage>
        <taxon>Eukaryota</taxon>
        <taxon>Viridiplantae</taxon>
        <taxon>Streptophyta</taxon>
        <taxon>Embryophyta</taxon>
        <taxon>Tracheophyta</taxon>
        <taxon>Spermatophyta</taxon>
        <taxon>Magnoliopsida</taxon>
        <taxon>eudicotyledons</taxon>
        <taxon>Gunneridae</taxon>
        <taxon>Pentapetalae</taxon>
        <taxon>asterids</taxon>
        <taxon>lamiids</taxon>
        <taxon>Lamiales</taxon>
        <taxon>Gesneriaceae</taxon>
        <taxon>Didymocarpoideae</taxon>
        <taxon>Trichosporeae</taxon>
        <taxon>Loxocarpinae</taxon>
        <taxon>Dorcoceras</taxon>
    </lineage>
</organism>
<evidence type="ECO:0000313" key="4">
    <source>
        <dbReference type="Proteomes" id="UP000250235"/>
    </source>
</evidence>
<dbReference type="OrthoDB" id="1892038at2759"/>
<dbReference type="EMBL" id="KV014357">
    <property type="protein sequence ID" value="KZV22570.1"/>
    <property type="molecule type" value="Genomic_DNA"/>
</dbReference>
<gene>
    <name evidence="3" type="ORF">F511_02587</name>
</gene>
<reference evidence="3 4" key="1">
    <citation type="journal article" date="2015" name="Proc. Natl. Acad. Sci. U.S.A.">
        <title>The resurrection genome of Boea hygrometrica: A blueprint for survival of dehydration.</title>
        <authorList>
            <person name="Xiao L."/>
            <person name="Yang G."/>
            <person name="Zhang L."/>
            <person name="Yang X."/>
            <person name="Zhao S."/>
            <person name="Ji Z."/>
            <person name="Zhou Q."/>
            <person name="Hu M."/>
            <person name="Wang Y."/>
            <person name="Chen M."/>
            <person name="Xu Y."/>
            <person name="Jin H."/>
            <person name="Xiao X."/>
            <person name="Hu G."/>
            <person name="Bao F."/>
            <person name="Hu Y."/>
            <person name="Wan P."/>
            <person name="Li L."/>
            <person name="Deng X."/>
            <person name="Kuang T."/>
            <person name="Xiang C."/>
            <person name="Zhu J.K."/>
            <person name="Oliver M.J."/>
            <person name="He Y."/>
        </authorList>
    </citation>
    <scope>NUCLEOTIDE SEQUENCE [LARGE SCALE GENOMIC DNA]</scope>
    <source>
        <strain evidence="4">cv. XS01</strain>
    </source>
</reference>
<accession>A0A2Z7AN41</accession>